<dbReference type="Proteomes" id="UP001388673">
    <property type="component" value="Unassembled WGS sequence"/>
</dbReference>
<feature type="compositionally biased region" description="Pro residues" evidence="1">
    <location>
        <begin position="37"/>
        <end position="51"/>
    </location>
</feature>
<dbReference type="GeneID" id="92181078"/>
<accession>A0AAW0YYA0</accession>
<feature type="region of interest" description="Disordered" evidence="1">
    <location>
        <begin position="1"/>
        <end position="97"/>
    </location>
</feature>
<organism evidence="2 3">
    <name type="scientific">Kwoniella newhampshirensis</name>
    <dbReference type="NCBI Taxonomy" id="1651941"/>
    <lineage>
        <taxon>Eukaryota</taxon>
        <taxon>Fungi</taxon>
        <taxon>Dikarya</taxon>
        <taxon>Basidiomycota</taxon>
        <taxon>Agaricomycotina</taxon>
        <taxon>Tremellomycetes</taxon>
        <taxon>Tremellales</taxon>
        <taxon>Cryptococcaceae</taxon>
        <taxon>Kwoniella</taxon>
    </lineage>
</organism>
<dbReference type="AlphaFoldDB" id="A0AAW0YYA0"/>
<sequence>MACPTLASSSRTLVPRSSFTLSPLGSTRGVLHRARPPRIPILPSPHTPKTPLPTSGTSHPIDPNQHGGKQPPSTTSSTTLEATGLTFHHSPPPSLPSYTNGQVPNLLKWLGGESVRLTGDEGAPIVKERKVYGGRVEWSEDIVARIKELRSQGLSRKAIGETLQIPVAQHRLIPRIATQTPVQAAEKVTELEEQKSTWGYKKRLSREVRQKRKEFW</sequence>
<dbReference type="RefSeq" id="XP_066802305.1">
    <property type="nucleotide sequence ID" value="XM_066946926.1"/>
</dbReference>
<evidence type="ECO:0000313" key="3">
    <source>
        <dbReference type="Proteomes" id="UP001388673"/>
    </source>
</evidence>
<name>A0AAW0YYA0_9TREE</name>
<dbReference type="KEGG" id="kne:92181078"/>
<dbReference type="PANTHER" id="PTHR28266">
    <property type="entry name" value="54S RIBOSOMAL PROTEIN L20, MITOCHONDRIAL"/>
    <property type="match status" value="1"/>
</dbReference>
<feature type="compositionally biased region" description="Polar residues" evidence="1">
    <location>
        <begin position="1"/>
        <end position="25"/>
    </location>
</feature>
<proteinExistence type="predicted"/>
<evidence type="ECO:0000256" key="1">
    <source>
        <dbReference type="SAM" id="MobiDB-lite"/>
    </source>
</evidence>
<gene>
    <name evidence="2" type="ORF">IAR55_003820</name>
</gene>
<comment type="caution">
    <text evidence="2">The sequence shown here is derived from an EMBL/GenBank/DDBJ whole genome shotgun (WGS) entry which is preliminary data.</text>
</comment>
<feature type="compositionally biased region" description="Polar residues" evidence="1">
    <location>
        <begin position="71"/>
        <end position="81"/>
    </location>
</feature>
<evidence type="ECO:0000313" key="2">
    <source>
        <dbReference type="EMBL" id="KAK8853119.1"/>
    </source>
</evidence>
<dbReference type="PANTHER" id="PTHR28266:SF1">
    <property type="entry name" value="LARGE RIBOSOMAL SUBUNIT PROTEIN ML58"/>
    <property type="match status" value="1"/>
</dbReference>
<dbReference type="EMBL" id="JBCAWK010000007">
    <property type="protein sequence ID" value="KAK8853119.1"/>
    <property type="molecule type" value="Genomic_DNA"/>
</dbReference>
<keyword evidence="3" id="KW-1185">Reference proteome</keyword>
<dbReference type="InterPro" id="IPR024388">
    <property type="entry name" value="Ribosomal_mL58"/>
</dbReference>
<protein>
    <submittedName>
        <fullName evidence="2">Uncharacterized protein</fullName>
    </submittedName>
</protein>
<reference evidence="2 3" key="1">
    <citation type="journal article" date="2024" name="bioRxiv">
        <title>Comparative genomics of Cryptococcus and Kwoniella reveals pathogenesis evolution and contrasting karyotype dynamics via intercentromeric recombination or chromosome fusion.</title>
        <authorList>
            <person name="Coelho M.A."/>
            <person name="David-Palma M."/>
            <person name="Shea T."/>
            <person name="Bowers K."/>
            <person name="McGinley-Smith S."/>
            <person name="Mohammad A.W."/>
            <person name="Gnirke A."/>
            <person name="Yurkov A.M."/>
            <person name="Nowrousian M."/>
            <person name="Sun S."/>
            <person name="Cuomo C.A."/>
            <person name="Heitman J."/>
        </authorList>
    </citation>
    <scope>NUCLEOTIDE SEQUENCE [LARGE SCALE GENOMIC DNA]</scope>
    <source>
        <strain evidence="2 3">CBS 13917</strain>
    </source>
</reference>